<name>A0A5C6N104_9TELE</name>
<sequence>MFWKNITWSLSNSEGDDDDDDDGDAYLLAADIRKTPDVPPVTDLKCTGSTSSNSLSNTGPKDWTKVQMPDLSPDLIYVNHEHLPGDSKCSSFVSAPYTIAKQKAKWKSNQCWQPIPADGPQVSQGIASPDNSEARQSRHTGRSRKTTQEITLLVYLVKRRGEERRGEERRGERGEERRGEETMTQWGDRGLSAKKEEALQSDSKTKIYNS</sequence>
<keyword evidence="3" id="KW-1185">Reference proteome</keyword>
<feature type="region of interest" description="Disordered" evidence="1">
    <location>
        <begin position="38"/>
        <end position="63"/>
    </location>
</feature>
<evidence type="ECO:0000256" key="1">
    <source>
        <dbReference type="SAM" id="MobiDB-lite"/>
    </source>
</evidence>
<feature type="region of interest" description="Disordered" evidence="1">
    <location>
        <begin position="111"/>
        <end position="149"/>
    </location>
</feature>
<dbReference type="AlphaFoldDB" id="A0A5C6N104"/>
<accession>A0A5C6N104</accession>
<feature type="region of interest" description="Disordered" evidence="1">
    <location>
        <begin position="161"/>
        <end position="210"/>
    </location>
</feature>
<feature type="compositionally biased region" description="Polar residues" evidence="1">
    <location>
        <begin position="121"/>
        <end position="131"/>
    </location>
</feature>
<proteinExistence type="predicted"/>
<dbReference type="Proteomes" id="UP000324091">
    <property type="component" value="Chromosome 5"/>
</dbReference>
<feature type="compositionally biased region" description="Low complexity" evidence="1">
    <location>
        <begin position="47"/>
        <end position="59"/>
    </location>
</feature>
<dbReference type="EMBL" id="RHFK02000018">
    <property type="protein sequence ID" value="TWW60986.1"/>
    <property type="molecule type" value="Genomic_DNA"/>
</dbReference>
<reference evidence="2 3" key="1">
    <citation type="submission" date="2019-04" db="EMBL/GenBank/DDBJ databases">
        <title>Chromosome genome assembly for Takifugu flavidus.</title>
        <authorList>
            <person name="Xiao S."/>
        </authorList>
    </citation>
    <scope>NUCLEOTIDE SEQUENCE [LARGE SCALE GENOMIC DNA]</scope>
    <source>
        <strain evidence="2">HTHZ2018</strain>
        <tissue evidence="2">Muscle</tissue>
    </source>
</reference>
<organism evidence="2 3">
    <name type="scientific">Takifugu flavidus</name>
    <name type="common">sansaifugu</name>
    <dbReference type="NCBI Taxonomy" id="433684"/>
    <lineage>
        <taxon>Eukaryota</taxon>
        <taxon>Metazoa</taxon>
        <taxon>Chordata</taxon>
        <taxon>Craniata</taxon>
        <taxon>Vertebrata</taxon>
        <taxon>Euteleostomi</taxon>
        <taxon>Actinopterygii</taxon>
        <taxon>Neopterygii</taxon>
        <taxon>Teleostei</taxon>
        <taxon>Neoteleostei</taxon>
        <taxon>Acanthomorphata</taxon>
        <taxon>Eupercaria</taxon>
        <taxon>Tetraodontiformes</taxon>
        <taxon>Tetradontoidea</taxon>
        <taxon>Tetraodontidae</taxon>
        <taxon>Takifugu</taxon>
    </lineage>
</organism>
<protein>
    <submittedName>
        <fullName evidence="2">Uncharacterized protein</fullName>
    </submittedName>
</protein>
<feature type="compositionally biased region" description="Basic and acidic residues" evidence="1">
    <location>
        <begin position="161"/>
        <end position="181"/>
    </location>
</feature>
<gene>
    <name evidence="2" type="ORF">D4764_05G0010760</name>
</gene>
<evidence type="ECO:0000313" key="2">
    <source>
        <dbReference type="EMBL" id="TWW60986.1"/>
    </source>
</evidence>
<evidence type="ECO:0000313" key="3">
    <source>
        <dbReference type="Proteomes" id="UP000324091"/>
    </source>
</evidence>
<feature type="compositionally biased region" description="Polar residues" evidence="1">
    <location>
        <begin position="200"/>
        <end position="210"/>
    </location>
</feature>
<comment type="caution">
    <text evidence="2">The sequence shown here is derived from an EMBL/GenBank/DDBJ whole genome shotgun (WGS) entry which is preliminary data.</text>
</comment>